<sequence length="348" mass="37826">MEREAATAARLRSPGQNLADAMKDAVGGRLDDRPTAGPSRIFPRPRLAADLTAGRLVGDPACSLGMGAGATGRCRERRGAEDRRPRLSGRDHAQDRRQGDPCAGSLHRDRRQAGRCRVAGWHRTACGAEALPAEPELMAHTAFLLRAFVLSLVPAPLERSDHAPPARRRLARPARDRRHARAIELGLTPPFRFAAIGAAGRASPDEAFRRSAVRPAQRRIGPSLNRVEGEDVPLRARRAGVRAGAATGAVHPRARLPYRERADHRLSPAIGAATEIARPAQQTLRRLRIARALGHQGWTTTMRLGVGLSDPDARFVVKLAIRLLRLQNSYDSQEFSPVLSSTTSEARA</sequence>
<organism evidence="2 3">
    <name type="scientific">Paralimibaculum aggregatum</name>
    <dbReference type="NCBI Taxonomy" id="3036245"/>
    <lineage>
        <taxon>Bacteria</taxon>
        <taxon>Pseudomonadati</taxon>
        <taxon>Pseudomonadota</taxon>
        <taxon>Alphaproteobacteria</taxon>
        <taxon>Rhodobacterales</taxon>
        <taxon>Paracoccaceae</taxon>
        <taxon>Paralimibaculum</taxon>
    </lineage>
</organism>
<evidence type="ECO:0000256" key="1">
    <source>
        <dbReference type="SAM" id="MobiDB-lite"/>
    </source>
</evidence>
<proteinExistence type="predicted"/>
<comment type="caution">
    <text evidence="2">The sequence shown here is derived from an EMBL/GenBank/DDBJ whole genome shotgun (WGS) entry which is preliminary data.</text>
</comment>
<dbReference type="RefSeq" id="WP_285673580.1">
    <property type="nucleotide sequence ID" value="NZ_BSYI01000038.1"/>
</dbReference>
<feature type="region of interest" description="Disordered" evidence="1">
    <location>
        <begin position="67"/>
        <end position="109"/>
    </location>
</feature>
<reference evidence="2 3" key="1">
    <citation type="submission" date="2023-04" db="EMBL/GenBank/DDBJ databases">
        <title>Marinoamorphus aggregata gen. nov., sp. Nov., isolate from tissue of brittle star Ophioplocus japonicus.</title>
        <authorList>
            <person name="Kawano K."/>
            <person name="Sawayama S."/>
            <person name="Nakagawa S."/>
        </authorList>
    </citation>
    <scope>NUCLEOTIDE SEQUENCE [LARGE SCALE GENOMIC DNA]</scope>
    <source>
        <strain evidence="2 3">NKW23</strain>
    </source>
</reference>
<protein>
    <submittedName>
        <fullName evidence="2">Uncharacterized protein</fullName>
    </submittedName>
</protein>
<gene>
    <name evidence="2" type="ORF">LNKW23_37470</name>
</gene>
<dbReference type="Proteomes" id="UP001239909">
    <property type="component" value="Unassembled WGS sequence"/>
</dbReference>
<feature type="region of interest" description="Disordered" evidence="1">
    <location>
        <begin position="1"/>
        <end position="20"/>
    </location>
</feature>
<keyword evidence="3" id="KW-1185">Reference proteome</keyword>
<accession>A0ABQ6LS42</accession>
<evidence type="ECO:0000313" key="2">
    <source>
        <dbReference type="EMBL" id="GMG84531.1"/>
    </source>
</evidence>
<evidence type="ECO:0000313" key="3">
    <source>
        <dbReference type="Proteomes" id="UP001239909"/>
    </source>
</evidence>
<name>A0ABQ6LS42_9RHOB</name>
<dbReference type="EMBL" id="BSYI01000038">
    <property type="protein sequence ID" value="GMG84531.1"/>
    <property type="molecule type" value="Genomic_DNA"/>
</dbReference>
<feature type="compositionally biased region" description="Basic and acidic residues" evidence="1">
    <location>
        <begin position="73"/>
        <end position="99"/>
    </location>
</feature>